<dbReference type="EMBL" id="AKCV02000015">
    <property type="protein sequence ID" value="TMS58712.1"/>
    <property type="molecule type" value="Genomic_DNA"/>
</dbReference>
<keyword evidence="2" id="KW-1185">Reference proteome</keyword>
<evidence type="ECO:0000313" key="2">
    <source>
        <dbReference type="Proteomes" id="UP000004277"/>
    </source>
</evidence>
<protein>
    <submittedName>
        <fullName evidence="1">RES domain-containing protein</fullName>
    </submittedName>
</protein>
<accession>A0ACD3SRB7</accession>
<name>A0ACD3SRB7_9BURK</name>
<organism evidence="1 2">
    <name type="scientific">Imbroritus primus</name>
    <dbReference type="NCBI Taxonomy" id="3058603"/>
    <lineage>
        <taxon>Bacteria</taxon>
        <taxon>Pseudomonadati</taxon>
        <taxon>Pseudomonadota</taxon>
        <taxon>Betaproteobacteria</taxon>
        <taxon>Burkholderiales</taxon>
        <taxon>Burkholderiaceae</taxon>
        <taxon>Imbroritus</taxon>
    </lineage>
</organism>
<sequence>MSFTTWTPSAVASERQPFKLTLWRAVEAQHVVSTMALVDSLDEQQLLEDILDAGKPPVPAAARGLHYLLFTPFRYPPSPYGSRFRAPHDPGIFYGAPTTRTACAELGYWRWRFLMDSPALRAIDARPQTVFEVCVKARGIALDAPPFDSDRALWTDPRDYGPCQGMARVARQAEVGVIRYASVRDPGGVCHAVLEPSAFCAPAPLTTTTWMLTIRRDRVIWQRDDLMQREQYEFEASEWAA</sequence>
<proteinExistence type="predicted"/>
<reference evidence="1" key="1">
    <citation type="submission" date="2019-05" db="EMBL/GenBank/DDBJ databases">
        <title>Revised genome assembly of Burkholderiaceae (previously Ralstonia) sp. PBA.</title>
        <authorList>
            <person name="Gan H.M."/>
        </authorList>
    </citation>
    <scope>NUCLEOTIDE SEQUENCE</scope>
    <source>
        <strain evidence="1">PBA</strain>
    </source>
</reference>
<comment type="caution">
    <text evidence="1">The sequence shown here is derived from an EMBL/GenBank/DDBJ whole genome shotgun (WGS) entry which is preliminary data.</text>
</comment>
<evidence type="ECO:0000313" key="1">
    <source>
        <dbReference type="EMBL" id="TMS58712.1"/>
    </source>
</evidence>
<dbReference type="Proteomes" id="UP000004277">
    <property type="component" value="Unassembled WGS sequence"/>
</dbReference>
<gene>
    <name evidence="1" type="ORF">MW7_008365</name>
</gene>